<sequence length="393" mass="45069">MSIILEDHQPPSLTRLGPTWYHEIPFLPHGWETTNDHGSGSLKHAALKSLVRDQSALKHELFEHVPWCLAKYIWDALGRCNKQTMHMWKIMTIAYPKQFPELSRHYCLSAGSPKKPLGDYMNILNNDDFCWRAILTIATAYCSAADLTAIAKIRNLVALDVYNQPYTSKSTLDPMSVDHDGLPLQDGFVRGWIESNELQHLRVLRLYNQHEVTTSALRSLRDLPELQLVLAYECEKITKHIRKSGRPANGVDINVEGWSACRLDWLWDSEKKAKSLNHVMPLLHAYESSIQPAKNGETKASSLSTKLPILEFKLPTIDHSKKEMLAIRSNYSSMSIVMFTRDPVRQRIEGERKQKRERERKSSDAPEGSRRPPKRAVMKDRGIDISKTLNEFF</sequence>
<comment type="caution">
    <text evidence="2">The sequence shown here is derived from an EMBL/GenBank/DDBJ whole genome shotgun (WGS) entry which is preliminary data.</text>
</comment>
<dbReference type="Proteomes" id="UP001152646">
    <property type="component" value="Unassembled WGS sequence"/>
</dbReference>
<proteinExistence type="predicted"/>
<dbReference type="OrthoDB" id="5273928at2759"/>
<protein>
    <submittedName>
        <fullName evidence="2">Uncharacterized protein</fullName>
    </submittedName>
</protein>
<organism evidence="2 3">
    <name type="scientific">Penicillium salamii</name>
    <dbReference type="NCBI Taxonomy" id="1612424"/>
    <lineage>
        <taxon>Eukaryota</taxon>
        <taxon>Fungi</taxon>
        <taxon>Dikarya</taxon>
        <taxon>Ascomycota</taxon>
        <taxon>Pezizomycotina</taxon>
        <taxon>Eurotiomycetes</taxon>
        <taxon>Eurotiomycetidae</taxon>
        <taxon>Eurotiales</taxon>
        <taxon>Aspergillaceae</taxon>
        <taxon>Penicillium</taxon>
    </lineage>
</organism>
<evidence type="ECO:0000313" key="2">
    <source>
        <dbReference type="EMBL" id="CAG8370590.1"/>
    </source>
</evidence>
<evidence type="ECO:0000313" key="3">
    <source>
        <dbReference type="Proteomes" id="UP001152646"/>
    </source>
</evidence>
<evidence type="ECO:0000256" key="1">
    <source>
        <dbReference type="SAM" id="MobiDB-lite"/>
    </source>
</evidence>
<reference evidence="2" key="1">
    <citation type="submission" date="2021-07" db="EMBL/GenBank/DDBJ databases">
        <authorList>
            <person name="Branca A.L. A."/>
        </authorList>
    </citation>
    <scope>NUCLEOTIDE SEQUENCE</scope>
</reference>
<gene>
    <name evidence="2" type="ORF">PSALAMII_LOCUS4878</name>
</gene>
<name>A0A9W4IZZ8_9EURO</name>
<dbReference type="AlphaFoldDB" id="A0A9W4IZZ8"/>
<feature type="compositionally biased region" description="Basic and acidic residues" evidence="1">
    <location>
        <begin position="345"/>
        <end position="370"/>
    </location>
</feature>
<accession>A0A9W4IZZ8</accession>
<dbReference type="EMBL" id="CAJVPA010000181">
    <property type="protein sequence ID" value="CAG8370590.1"/>
    <property type="molecule type" value="Genomic_DNA"/>
</dbReference>
<feature type="region of interest" description="Disordered" evidence="1">
    <location>
        <begin position="345"/>
        <end position="381"/>
    </location>
</feature>